<comment type="caution">
    <text evidence="2">The sequence shown here is derived from an EMBL/GenBank/DDBJ whole genome shotgun (WGS) entry which is preliminary data.</text>
</comment>
<evidence type="ECO:0000313" key="2">
    <source>
        <dbReference type="EMBL" id="NHR04392.1"/>
    </source>
</evidence>
<keyword evidence="3" id="KW-1185">Reference proteome</keyword>
<feature type="transmembrane region" description="Helical" evidence="1">
    <location>
        <begin position="12"/>
        <end position="34"/>
    </location>
</feature>
<evidence type="ECO:0000313" key="3">
    <source>
        <dbReference type="Proteomes" id="UP001515641"/>
    </source>
</evidence>
<protein>
    <recommendedName>
        <fullName evidence="4">Lipoprotein</fullName>
    </recommendedName>
</protein>
<dbReference type="EMBL" id="JAAOMA010000004">
    <property type="protein sequence ID" value="NHR04392.1"/>
    <property type="molecule type" value="Genomic_DNA"/>
</dbReference>
<proteinExistence type="predicted"/>
<evidence type="ECO:0000256" key="1">
    <source>
        <dbReference type="SAM" id="Phobius"/>
    </source>
</evidence>
<evidence type="ECO:0008006" key="4">
    <source>
        <dbReference type="Google" id="ProtNLM"/>
    </source>
</evidence>
<gene>
    <name evidence="2" type="ORF">HA052_04200</name>
</gene>
<accession>A0ABX0L426</accession>
<sequence>MPEIQTVVSVLWWFPYATLLLAAGCITVGLSHAYRALWLWRHQDTPVNAIVAKALEGVKAPPYFIYAAVWLISGMVLAGLTFIMWH</sequence>
<feature type="transmembrane region" description="Helical" evidence="1">
    <location>
        <begin position="63"/>
        <end position="85"/>
    </location>
</feature>
<dbReference type="RefSeq" id="WP_166450910.1">
    <property type="nucleotide sequence ID" value="NZ_JAAOMA010000004.1"/>
</dbReference>
<organism evidence="2 3">
    <name type="scientific">Chromobacterium fluminis</name>
    <dbReference type="NCBI Taxonomy" id="3044269"/>
    <lineage>
        <taxon>Bacteria</taxon>
        <taxon>Pseudomonadati</taxon>
        <taxon>Pseudomonadota</taxon>
        <taxon>Betaproteobacteria</taxon>
        <taxon>Neisseriales</taxon>
        <taxon>Chromobacteriaceae</taxon>
        <taxon>Chromobacterium</taxon>
    </lineage>
</organism>
<keyword evidence="1" id="KW-0472">Membrane</keyword>
<name>A0ABX0L426_9NEIS</name>
<keyword evidence="1" id="KW-0812">Transmembrane</keyword>
<reference evidence="2 3" key="1">
    <citation type="submission" date="2020-03" db="EMBL/GenBank/DDBJ databases">
        <title>Draft genome sequence of environmentally isolated cultures.</title>
        <authorList>
            <person name="Wilson H.S."/>
            <person name="De Leon M.E."/>
        </authorList>
    </citation>
    <scope>NUCLEOTIDE SEQUENCE [LARGE SCALE GENOMIC DNA]</scope>
    <source>
        <strain evidence="2 3">HSC-31F16</strain>
    </source>
</reference>
<dbReference type="Proteomes" id="UP001515641">
    <property type="component" value="Unassembled WGS sequence"/>
</dbReference>
<keyword evidence="1" id="KW-1133">Transmembrane helix</keyword>